<dbReference type="SUPFAM" id="SSF56801">
    <property type="entry name" value="Acetyl-CoA synthetase-like"/>
    <property type="match status" value="1"/>
</dbReference>
<keyword evidence="4" id="KW-1133">Transmembrane helix</keyword>
<proteinExistence type="inferred from homology"/>
<name>A0A516NSN2_9NOCA</name>
<feature type="transmembrane region" description="Helical" evidence="4">
    <location>
        <begin position="445"/>
        <end position="466"/>
    </location>
</feature>
<keyword evidence="2" id="KW-0436">Ligase</keyword>
<gene>
    <name evidence="7" type="ORF">FOH10_27490</name>
</gene>
<dbReference type="InterPro" id="IPR025110">
    <property type="entry name" value="AMP-bd_C"/>
</dbReference>
<evidence type="ECO:0000259" key="5">
    <source>
        <dbReference type="Pfam" id="PF00501"/>
    </source>
</evidence>
<dbReference type="AlphaFoldDB" id="A0A516NSN2"/>
<evidence type="ECO:0000313" key="7">
    <source>
        <dbReference type="EMBL" id="QDP81926.1"/>
    </source>
</evidence>
<dbReference type="GO" id="GO:0031956">
    <property type="term" value="F:medium-chain fatty acid-CoA ligase activity"/>
    <property type="evidence" value="ECO:0007669"/>
    <property type="project" value="TreeGrafter"/>
</dbReference>
<evidence type="ECO:0000313" key="8">
    <source>
        <dbReference type="Proteomes" id="UP000317039"/>
    </source>
</evidence>
<dbReference type="InterPro" id="IPR000873">
    <property type="entry name" value="AMP-dep_synth/lig_dom"/>
</dbReference>
<dbReference type="InterPro" id="IPR042099">
    <property type="entry name" value="ANL_N_sf"/>
</dbReference>
<dbReference type="EMBL" id="CP041695">
    <property type="protein sequence ID" value="QDP81926.1"/>
    <property type="molecule type" value="Genomic_DNA"/>
</dbReference>
<feature type="domain" description="AMP-dependent synthetase/ligase" evidence="5">
    <location>
        <begin position="398"/>
        <end position="604"/>
    </location>
</feature>
<sequence length="739" mass="76160">MVGVARRGGLGRRAGCDGPADAGLGPVHPRYRCGTGEVVVTAPLREVAAALTRSGILAPVSPPALARLAGAVWRGPNIATLLSVAAARWPHRIALVDERSPLTFATLHHRVRALAGGLHTEYGVGHGDSVLVLCRNGRSFVEAALAAALCGADMVLCNTEFHTEALRRTLAEQRASVLVCDAEFIEKVRAADYSGPILTGADGDHPRPARGNEPRLSEPEEVGQVGDRSRPAHEKTRSVGGPGGVGRTGSDADASRLGERVDAGRYGECGEVDRGGDRSRPARDDAPSVGSPGSGRTGSDADASRHGEHPDAGRAGVHSDAGRAGERAGVGGSSERSGAGGAGGPVGVEGVGVGESVRSGRDGADPGRVRAGGAERSLEGVIRLGYPAPGRVRPGRIVILTSGTTGAPKGVPRRPSVRSFLGPGLSALYRLGLRSGTTIVVGIPLFHGFGLAVLALGLLLGGTLVLRRGFDPEAALAATAARRADAWAVVPVMLRRVLDLPTEVRERYDTSSLAAVLCGAAPLTPALAHRFMDDFGEVLCNGYGSSEIGIAALATPAELRAAPGTVGRPVAGTAVAVLDTAGRPVPAGRTGRICVGGAQGFSGYSSGHDKQRVAGLIDSGDLGRFDAVGRLFVVGRSDDMIVSGGENVYPQVVENVLAAHPDVSDVAVMGVDDEEYGQRLVAYVVAATGSSPSVTRLREYLYPNVSRFERPRDIMITGEIPRNAAGKIDRAALRQQYGG</sequence>
<dbReference type="Pfam" id="PF00501">
    <property type="entry name" value="AMP-binding"/>
    <property type="match status" value="2"/>
</dbReference>
<feature type="compositionally biased region" description="Basic and acidic residues" evidence="3">
    <location>
        <begin position="227"/>
        <end position="237"/>
    </location>
</feature>
<dbReference type="GO" id="GO:0006631">
    <property type="term" value="P:fatty acid metabolic process"/>
    <property type="evidence" value="ECO:0007669"/>
    <property type="project" value="TreeGrafter"/>
</dbReference>
<dbReference type="Gene3D" id="3.40.50.12780">
    <property type="entry name" value="N-terminal domain of ligase-like"/>
    <property type="match status" value="2"/>
</dbReference>
<organism evidence="7 8">
    <name type="scientific">Nocardia otitidiscaviarum</name>
    <dbReference type="NCBI Taxonomy" id="1823"/>
    <lineage>
        <taxon>Bacteria</taxon>
        <taxon>Bacillati</taxon>
        <taxon>Actinomycetota</taxon>
        <taxon>Actinomycetes</taxon>
        <taxon>Mycobacteriales</taxon>
        <taxon>Nocardiaceae</taxon>
        <taxon>Nocardia</taxon>
    </lineage>
</organism>
<accession>A0A516NSN2</accession>
<dbReference type="Pfam" id="PF13193">
    <property type="entry name" value="AMP-binding_C"/>
    <property type="match status" value="1"/>
</dbReference>
<evidence type="ECO:0000256" key="4">
    <source>
        <dbReference type="SAM" id="Phobius"/>
    </source>
</evidence>
<evidence type="ECO:0000259" key="6">
    <source>
        <dbReference type="Pfam" id="PF13193"/>
    </source>
</evidence>
<evidence type="ECO:0000256" key="1">
    <source>
        <dbReference type="ARBA" id="ARBA00006432"/>
    </source>
</evidence>
<dbReference type="Proteomes" id="UP000317039">
    <property type="component" value="Chromosome"/>
</dbReference>
<dbReference type="CDD" id="cd04433">
    <property type="entry name" value="AFD_class_I"/>
    <property type="match status" value="1"/>
</dbReference>
<protein>
    <submittedName>
        <fullName evidence="7">AMP-binding protein</fullName>
    </submittedName>
</protein>
<feature type="compositionally biased region" description="Basic and acidic residues" evidence="3">
    <location>
        <begin position="358"/>
        <end position="368"/>
    </location>
</feature>
<dbReference type="PROSITE" id="PS00455">
    <property type="entry name" value="AMP_BINDING"/>
    <property type="match status" value="1"/>
</dbReference>
<dbReference type="InterPro" id="IPR020845">
    <property type="entry name" value="AMP-binding_CS"/>
</dbReference>
<feature type="compositionally biased region" description="Basic and acidic residues" evidence="3">
    <location>
        <begin position="271"/>
        <end position="286"/>
    </location>
</feature>
<dbReference type="PANTHER" id="PTHR43201:SF5">
    <property type="entry name" value="MEDIUM-CHAIN ACYL-COA LIGASE ACSF2, MITOCHONDRIAL"/>
    <property type="match status" value="1"/>
</dbReference>
<feature type="compositionally biased region" description="Basic and acidic residues" evidence="3">
    <location>
        <begin position="202"/>
        <end position="218"/>
    </location>
</feature>
<dbReference type="PANTHER" id="PTHR43201">
    <property type="entry name" value="ACYL-COA SYNTHETASE"/>
    <property type="match status" value="1"/>
</dbReference>
<feature type="region of interest" description="Disordered" evidence="3">
    <location>
        <begin position="195"/>
        <end position="372"/>
    </location>
</feature>
<evidence type="ECO:0000256" key="2">
    <source>
        <dbReference type="ARBA" id="ARBA00022598"/>
    </source>
</evidence>
<keyword evidence="4" id="KW-0812">Transmembrane</keyword>
<feature type="domain" description="AMP-dependent synthetase/ligase" evidence="5">
    <location>
        <begin position="85"/>
        <end position="193"/>
    </location>
</feature>
<dbReference type="InterPro" id="IPR045851">
    <property type="entry name" value="AMP-bd_C_sf"/>
</dbReference>
<feature type="compositionally biased region" description="Basic and acidic residues" evidence="3">
    <location>
        <begin position="253"/>
        <end position="265"/>
    </location>
</feature>
<keyword evidence="4" id="KW-0472">Membrane</keyword>
<feature type="domain" description="AMP-binding enzyme C-terminal" evidence="6">
    <location>
        <begin position="653"/>
        <end position="727"/>
    </location>
</feature>
<comment type="similarity">
    <text evidence="1">Belongs to the ATP-dependent AMP-binding enzyme family.</text>
</comment>
<reference evidence="7 8" key="1">
    <citation type="submission" date="2019-07" db="EMBL/GenBank/DDBJ databases">
        <title>Complete Genome Sequence and Methylome Analysis of Nocardia otitidis-caviarum NEB252.</title>
        <authorList>
            <person name="Fomenkov A."/>
            <person name="Anton B.P."/>
            <person name="Vincze T."/>
            <person name="Roberts R.J."/>
        </authorList>
    </citation>
    <scope>NUCLEOTIDE SEQUENCE [LARGE SCALE GENOMIC DNA]</scope>
    <source>
        <strain evidence="7 8">NEB252</strain>
    </source>
</reference>
<dbReference type="Gene3D" id="3.30.300.30">
    <property type="match status" value="1"/>
</dbReference>
<feature type="compositionally biased region" description="Gly residues" evidence="3">
    <location>
        <begin position="328"/>
        <end position="353"/>
    </location>
</feature>
<feature type="compositionally biased region" description="Basic and acidic residues" evidence="3">
    <location>
        <begin position="302"/>
        <end position="312"/>
    </location>
</feature>
<evidence type="ECO:0000256" key="3">
    <source>
        <dbReference type="SAM" id="MobiDB-lite"/>
    </source>
</evidence>
<dbReference type="KEGG" id="nod:FOH10_27490"/>